<feature type="region of interest" description="Disordered" evidence="2">
    <location>
        <begin position="542"/>
        <end position="755"/>
    </location>
</feature>
<feature type="domain" description="Rho-GAP" evidence="3">
    <location>
        <begin position="197"/>
        <end position="445"/>
    </location>
</feature>
<sequence length="1098" mass="119030">MAEPRRLAASNSTQNLHANYGTANQKLPPSASSASLAFPQSASMHSLLAQASRVRSSGTWTTSSGELGLLSDTDEVEDRSIFVHEYNRLAKKHGVRLLVVDDFSSDEQQGHDVVKSPERRGWLHRLLHSNIDQGTAAAQTAPPPCQLQLRRKRSVSDLAHMIRSRLEPPRVVCIQDMVRLSGKSMLYLPQDYAPCSLVLPTCVRATAQHLAQNAATRGLFRIPGSVKVVTALFDHYCCPEPGGVTIAGTVHSANLPLHMALSVHDVASTFKKLLSVLPGGILGSLSLFDALVAIHSQLNGEPEFPRTKQTKVRARLIALAIGTVKSQFRRELICAVMGLLSLIGRVAEVTPREDADGRPLPTANLMGYSALGIVFGPLLVGELLDHYAMKLAMPTTGLLLLPFSPQKLRRERRKARADGMRAGPPTVNKIMVANDIAEMLIANWRDVVRQMRSLGAHHCKDSSLVHARCNSLAPSASEPFTIKMPRDLDAVPKGSGKTKDDDGPEPDTPTMGLKRRRSRPVNAMAPPKLLHKVSIQTLAPMMEERSTEEVPTRLEAVSEQDKKKATDENPGEEQEAVPDTAAQPGHDRGQTEASVSSQPRVLLDCVPPRLSSRLKRSQDGSEMQTDMSYSAGGDLGEPTSDATQRPKKRRQAKTLNKMDPDNGLRNSIGSTPDHLYPPTDGRSRPSNARTEGEADRSQAAIGLQRGSPPLKCADDGDGPESEMVEPSFEPDRGQAFPSKGAKSPAPGSKPYGKRPVRFIVRSPSHSDSSDRLSKKGSVKAMAAMFEGQGLNLAKMACAHLEDADDGAEAQDHDISPCLCGQQARGNRCASDGLTTFLQDQAARVTSSKNCAATFESSCRHIAARHSLPVLAPCPCKDLGAKQRVTSGDDVDELRSICRQHGKLTRSLSMPPLGCQAADEAAALDPTTHITEPYQGKISVFCQIQNLKSKLSLREEELKQLRSRLEAQEETEVGGLSEQLRAARRDTSRWRERAESAERRIRAFERFAKRVRALKDSMTASRPDGDMTGVDGVRRRLNDEGQGVATMGGDGAGSYRASLGRLTLGAEQIWAAVEELLRVDDEGCCGPGKPLRSSGGDMG</sequence>
<evidence type="ECO:0000313" key="4">
    <source>
        <dbReference type="EMBL" id="KAF4596023.1"/>
    </source>
</evidence>
<keyword evidence="1" id="KW-0175">Coiled coil</keyword>
<dbReference type="GO" id="GO:0005096">
    <property type="term" value="F:GTPase activator activity"/>
    <property type="evidence" value="ECO:0007669"/>
    <property type="project" value="TreeGrafter"/>
</dbReference>
<dbReference type="Proteomes" id="UP000562929">
    <property type="component" value="Unassembled WGS sequence"/>
</dbReference>
<feature type="coiled-coil region" evidence="1">
    <location>
        <begin position="943"/>
        <end position="999"/>
    </location>
</feature>
<dbReference type="CDD" id="cd00159">
    <property type="entry name" value="RhoGAP"/>
    <property type="match status" value="1"/>
</dbReference>
<dbReference type="Gene3D" id="1.10.555.10">
    <property type="entry name" value="Rho GTPase activation protein"/>
    <property type="match status" value="1"/>
</dbReference>
<dbReference type="InterPro" id="IPR008936">
    <property type="entry name" value="Rho_GTPase_activation_prot"/>
</dbReference>
<dbReference type="InterPro" id="IPR000198">
    <property type="entry name" value="RhoGAP_dom"/>
</dbReference>
<dbReference type="PANTHER" id="PTHR45808">
    <property type="entry name" value="RHO GTPASE-ACTIVATING PROTEIN 68F"/>
    <property type="match status" value="1"/>
</dbReference>
<evidence type="ECO:0000313" key="5">
    <source>
        <dbReference type="Proteomes" id="UP000562929"/>
    </source>
</evidence>
<dbReference type="AlphaFoldDB" id="A0A8H4VHK4"/>
<dbReference type="GO" id="GO:0005737">
    <property type="term" value="C:cytoplasm"/>
    <property type="evidence" value="ECO:0007669"/>
    <property type="project" value="TreeGrafter"/>
</dbReference>
<reference evidence="4 5" key="1">
    <citation type="journal article" date="2020" name="G3 (Bethesda)">
        <title>Genetic Underpinnings of Host Manipulation by Ophiocordyceps as Revealed by Comparative Transcriptomics.</title>
        <authorList>
            <person name="Will I."/>
            <person name="Das B."/>
            <person name="Trinh T."/>
            <person name="Brachmann A."/>
            <person name="Ohm R.A."/>
            <person name="de Bekker C."/>
        </authorList>
    </citation>
    <scope>NUCLEOTIDE SEQUENCE [LARGE SCALE GENOMIC DNA]</scope>
    <source>
        <strain evidence="4 5">EC05</strain>
    </source>
</reference>
<dbReference type="SMART" id="SM00324">
    <property type="entry name" value="RhoGAP"/>
    <property type="match status" value="1"/>
</dbReference>
<keyword evidence="5" id="KW-1185">Reference proteome</keyword>
<accession>A0A8H4VHK4</accession>
<evidence type="ECO:0000256" key="2">
    <source>
        <dbReference type="SAM" id="MobiDB-lite"/>
    </source>
</evidence>
<feature type="compositionally biased region" description="Basic and acidic residues" evidence="2">
    <location>
        <begin position="542"/>
        <end position="552"/>
    </location>
</feature>
<protein>
    <submittedName>
        <fullName evidence="4">GTPase activating protein Rga6</fullName>
    </submittedName>
</protein>
<feature type="region of interest" description="Disordered" evidence="2">
    <location>
        <begin position="477"/>
        <end position="530"/>
    </location>
</feature>
<dbReference type="GO" id="GO:0007264">
    <property type="term" value="P:small GTPase-mediated signal transduction"/>
    <property type="evidence" value="ECO:0007669"/>
    <property type="project" value="TreeGrafter"/>
</dbReference>
<comment type="caution">
    <text evidence="4">The sequence shown here is derived from an EMBL/GenBank/DDBJ whole genome shotgun (WGS) entry which is preliminary data.</text>
</comment>
<evidence type="ECO:0000259" key="3">
    <source>
        <dbReference type="SMART" id="SM00324"/>
    </source>
</evidence>
<gene>
    <name evidence="4" type="ORF">GQ602_001636</name>
</gene>
<evidence type="ECO:0000256" key="1">
    <source>
        <dbReference type="SAM" id="Coils"/>
    </source>
</evidence>
<dbReference type="SUPFAM" id="SSF48350">
    <property type="entry name" value="GTPase activation domain, GAP"/>
    <property type="match status" value="1"/>
</dbReference>
<name>A0A8H4VHK4_9HYPO</name>
<organism evidence="4 5">
    <name type="scientific">Ophiocordyceps camponoti-floridani</name>
    <dbReference type="NCBI Taxonomy" id="2030778"/>
    <lineage>
        <taxon>Eukaryota</taxon>
        <taxon>Fungi</taxon>
        <taxon>Dikarya</taxon>
        <taxon>Ascomycota</taxon>
        <taxon>Pezizomycotina</taxon>
        <taxon>Sordariomycetes</taxon>
        <taxon>Hypocreomycetidae</taxon>
        <taxon>Hypocreales</taxon>
        <taxon>Ophiocordycipitaceae</taxon>
        <taxon>Ophiocordyceps</taxon>
    </lineage>
</organism>
<dbReference type="OrthoDB" id="9994905at2759"/>
<dbReference type="Pfam" id="PF00620">
    <property type="entry name" value="RhoGAP"/>
    <property type="match status" value="1"/>
</dbReference>
<dbReference type="EMBL" id="JAACLJ010000001">
    <property type="protein sequence ID" value="KAF4596023.1"/>
    <property type="molecule type" value="Genomic_DNA"/>
</dbReference>
<proteinExistence type="predicted"/>
<dbReference type="PANTHER" id="PTHR45808:SF2">
    <property type="entry name" value="RHO GTPASE-ACTIVATING PROTEIN 68F"/>
    <property type="match status" value="1"/>
</dbReference>